<sequence>MFYKTLLLSLFVGSALFYQPYDLNASPAKDAKNAGKTIKDGWNDNVADPVSNFFNGLGGK</sequence>
<protein>
    <submittedName>
        <fullName evidence="1">Uncharacterized protein</fullName>
    </submittedName>
</protein>
<accession>A0ABZ2C656</accession>
<name>A0ABZ2C656_9PROT</name>
<evidence type="ECO:0000313" key="1">
    <source>
        <dbReference type="EMBL" id="WVX67205.1"/>
    </source>
</evidence>
<proteinExistence type="predicted"/>
<reference evidence="1 2" key="1">
    <citation type="journal article" date="2024" name="Environ. Microbiol.">
        <title>Novel evolutionary insights on the interactions of the Holosporales (Alphaproteobacteria) with eukaryotic hosts from comparative genomics.</title>
        <authorList>
            <person name="Giovannini M."/>
            <person name="Petroni G."/>
            <person name="Castelli M."/>
        </authorList>
    </citation>
    <scope>NUCLEOTIDE SEQUENCE [LARGE SCALE GENOMIC DNA]</scope>
    <source>
        <strain evidence="1 2">US_Bl 15I1</strain>
    </source>
</reference>
<gene>
    <name evidence="1" type="ORF">Bealeia1_01403</name>
</gene>
<evidence type="ECO:0000313" key="2">
    <source>
        <dbReference type="Proteomes" id="UP001330434"/>
    </source>
</evidence>
<dbReference type="RefSeq" id="WP_331255986.1">
    <property type="nucleotide sequence ID" value="NZ_CP133270.1"/>
</dbReference>
<dbReference type="EMBL" id="CP133270">
    <property type="protein sequence ID" value="WVX67205.1"/>
    <property type="molecule type" value="Genomic_DNA"/>
</dbReference>
<organism evidence="1 2">
    <name type="scientific">Candidatus Bealeia paramacronuclearis</name>
    <dbReference type="NCBI Taxonomy" id="1921001"/>
    <lineage>
        <taxon>Bacteria</taxon>
        <taxon>Pseudomonadati</taxon>
        <taxon>Pseudomonadota</taxon>
        <taxon>Alphaproteobacteria</taxon>
        <taxon>Holosporales</taxon>
        <taxon>Holosporaceae</taxon>
        <taxon>Candidatus Bealeia</taxon>
    </lineage>
</organism>
<dbReference type="Proteomes" id="UP001330434">
    <property type="component" value="Chromosome"/>
</dbReference>
<keyword evidence="2" id="KW-1185">Reference proteome</keyword>